<keyword evidence="2" id="KW-1185">Reference proteome</keyword>
<dbReference type="EMBL" id="LR877156">
    <property type="protein sequence ID" value="CAD2218775.1"/>
    <property type="molecule type" value="Genomic_DNA"/>
</dbReference>
<proteinExistence type="predicted"/>
<gene>
    <name evidence="1" type="ORF">ADEAN_000626800</name>
</gene>
<sequence>MSLMRRTSVRLASTPGIGIAPETTPVKYTPHMLNIRHSKWWDGQRMPYIATYREKSWYERSRWGAFTKSGRPVMREWYSPAALQEALKMIPDGFEVADVPRPPQRIRAQSEGVVGRWYSNYWTLHSIKYQCQLADIEWKWGERDTPRTNYEEPHLYVDFEESKALRDYRSRWINVNRSLVGMSRKMKDAEEETRYMQFKKVQETFWSNRKVLVNRVKSMYNQGTLSSAKDLPIKTINIKAFLSE</sequence>
<dbReference type="VEuPathDB" id="TriTrypDB:ADEAN_000626800"/>
<organism evidence="1 2">
    <name type="scientific">Angomonas deanei</name>
    <dbReference type="NCBI Taxonomy" id="59799"/>
    <lineage>
        <taxon>Eukaryota</taxon>
        <taxon>Discoba</taxon>
        <taxon>Euglenozoa</taxon>
        <taxon>Kinetoplastea</taxon>
        <taxon>Metakinetoplastina</taxon>
        <taxon>Trypanosomatida</taxon>
        <taxon>Trypanosomatidae</taxon>
        <taxon>Strigomonadinae</taxon>
        <taxon>Angomonas</taxon>
    </lineage>
</organism>
<name>A0A7G2CHE8_9TRYP</name>
<accession>A0A7G2CHE8</accession>
<protein>
    <submittedName>
        <fullName evidence="1">Uncharacterized protein</fullName>
    </submittedName>
</protein>
<dbReference type="Proteomes" id="UP000515908">
    <property type="component" value="Chromosome 12"/>
</dbReference>
<evidence type="ECO:0000313" key="1">
    <source>
        <dbReference type="EMBL" id="CAD2218775.1"/>
    </source>
</evidence>
<dbReference type="OrthoDB" id="268946at2759"/>
<reference evidence="1 2" key="1">
    <citation type="submission" date="2020-08" db="EMBL/GenBank/DDBJ databases">
        <authorList>
            <person name="Newling K."/>
            <person name="Davey J."/>
            <person name="Forrester S."/>
        </authorList>
    </citation>
    <scope>NUCLEOTIDE SEQUENCE [LARGE SCALE GENOMIC DNA]</scope>
    <source>
        <strain evidence="2">Crithidia deanei Carvalho (ATCC PRA-265)</strain>
    </source>
</reference>
<dbReference type="AlphaFoldDB" id="A0A7G2CHE8"/>
<evidence type="ECO:0000313" key="2">
    <source>
        <dbReference type="Proteomes" id="UP000515908"/>
    </source>
</evidence>